<protein>
    <submittedName>
        <fullName evidence="1">Uncharacterized protein</fullName>
    </submittedName>
</protein>
<reference evidence="1" key="1">
    <citation type="journal article" date="2014" name="Front. Microbiol.">
        <title>High frequency of phylogenetically diverse reductive dehalogenase-homologous genes in deep subseafloor sedimentary metagenomes.</title>
        <authorList>
            <person name="Kawai M."/>
            <person name="Futagami T."/>
            <person name="Toyoda A."/>
            <person name="Takaki Y."/>
            <person name="Nishi S."/>
            <person name="Hori S."/>
            <person name="Arai W."/>
            <person name="Tsubouchi T."/>
            <person name="Morono Y."/>
            <person name="Uchiyama I."/>
            <person name="Ito T."/>
            <person name="Fujiyama A."/>
            <person name="Inagaki F."/>
            <person name="Takami H."/>
        </authorList>
    </citation>
    <scope>NUCLEOTIDE SEQUENCE</scope>
    <source>
        <strain evidence="1">Expedition CK06-06</strain>
    </source>
</reference>
<dbReference type="EMBL" id="BART01039454">
    <property type="protein sequence ID" value="GAH14107.1"/>
    <property type="molecule type" value="Genomic_DNA"/>
</dbReference>
<gene>
    <name evidence="1" type="ORF">S01H4_64835</name>
</gene>
<dbReference type="AlphaFoldDB" id="X1D1T0"/>
<organism evidence="1">
    <name type="scientific">marine sediment metagenome</name>
    <dbReference type="NCBI Taxonomy" id="412755"/>
    <lineage>
        <taxon>unclassified sequences</taxon>
        <taxon>metagenomes</taxon>
        <taxon>ecological metagenomes</taxon>
    </lineage>
</organism>
<accession>X1D1T0</accession>
<name>X1D1T0_9ZZZZ</name>
<evidence type="ECO:0000313" key="1">
    <source>
        <dbReference type="EMBL" id="GAH14107.1"/>
    </source>
</evidence>
<sequence length="54" mass="6273">MKPNEKKPEHCLWTDEAYPHVVKCGKDCEKGCDKQETIAEMIADINRQKKGVWL</sequence>
<comment type="caution">
    <text evidence="1">The sequence shown here is derived from an EMBL/GenBank/DDBJ whole genome shotgun (WGS) entry which is preliminary data.</text>
</comment>
<proteinExistence type="predicted"/>